<evidence type="ECO:0000313" key="2">
    <source>
        <dbReference type="EMBL" id="GAH75502.1"/>
    </source>
</evidence>
<proteinExistence type="predicted"/>
<organism evidence="2">
    <name type="scientific">marine sediment metagenome</name>
    <dbReference type="NCBI Taxonomy" id="412755"/>
    <lineage>
        <taxon>unclassified sequences</taxon>
        <taxon>metagenomes</taxon>
        <taxon>ecological metagenomes</taxon>
    </lineage>
</organism>
<feature type="non-terminal residue" evidence="2">
    <location>
        <position position="1"/>
    </location>
</feature>
<dbReference type="AlphaFoldDB" id="X1I1E0"/>
<protein>
    <recommendedName>
        <fullName evidence="1">Bacterial alpha-2-macroglobulin MG10 domain-containing protein</fullName>
    </recommendedName>
</protein>
<accession>X1I1E0</accession>
<name>X1I1E0_9ZZZZ</name>
<evidence type="ECO:0000259" key="1">
    <source>
        <dbReference type="Pfam" id="PF17973"/>
    </source>
</evidence>
<dbReference type="Pfam" id="PF17973">
    <property type="entry name" value="bMG10"/>
    <property type="match status" value="1"/>
</dbReference>
<dbReference type="InterPro" id="IPR041246">
    <property type="entry name" value="Bact_MG10"/>
</dbReference>
<comment type="caution">
    <text evidence="2">The sequence shown here is derived from an EMBL/GenBank/DDBJ whole genome shotgun (WGS) entry which is preliminary data.</text>
</comment>
<dbReference type="PANTHER" id="PTHR40094">
    <property type="entry name" value="ALPHA-2-MACROGLOBULIN HOMOLOG"/>
    <property type="match status" value="1"/>
</dbReference>
<feature type="domain" description="Bacterial alpha-2-macroglobulin MG10" evidence="1">
    <location>
        <begin position="1"/>
        <end position="124"/>
    </location>
</feature>
<dbReference type="InterPro" id="IPR051802">
    <property type="entry name" value="YfhM-like"/>
</dbReference>
<dbReference type="GO" id="GO:0004866">
    <property type="term" value="F:endopeptidase inhibitor activity"/>
    <property type="evidence" value="ECO:0007669"/>
    <property type="project" value="TreeGrafter"/>
</dbReference>
<sequence>TLSVITPQERNFVVVDDPLPAGVEVINTSFDTESKQLLKMMDGDTDYYDEYYVEDYYEGEYDDHYFYYPSWGTFDHWEIYDDKVLLFADALRAGEHTFSYLVRAMTFGSFTMPSTKAEEMYTPEVFGYNRQRKISVK</sequence>
<reference evidence="2" key="1">
    <citation type="journal article" date="2014" name="Front. Microbiol.">
        <title>High frequency of phylogenetically diverse reductive dehalogenase-homologous genes in deep subseafloor sedimentary metagenomes.</title>
        <authorList>
            <person name="Kawai M."/>
            <person name="Futagami T."/>
            <person name="Toyoda A."/>
            <person name="Takaki Y."/>
            <person name="Nishi S."/>
            <person name="Hori S."/>
            <person name="Arai W."/>
            <person name="Tsubouchi T."/>
            <person name="Morono Y."/>
            <person name="Uchiyama I."/>
            <person name="Ito T."/>
            <person name="Fujiyama A."/>
            <person name="Inagaki F."/>
            <person name="Takami H."/>
        </authorList>
    </citation>
    <scope>NUCLEOTIDE SEQUENCE</scope>
    <source>
        <strain evidence="2">Expedition CK06-06</strain>
    </source>
</reference>
<gene>
    <name evidence="2" type="ORF">S03H2_42244</name>
</gene>
<dbReference type="PANTHER" id="PTHR40094:SF1">
    <property type="entry name" value="UBIQUITIN DOMAIN-CONTAINING PROTEIN"/>
    <property type="match status" value="1"/>
</dbReference>
<dbReference type="EMBL" id="BARU01026283">
    <property type="protein sequence ID" value="GAH75502.1"/>
    <property type="molecule type" value="Genomic_DNA"/>
</dbReference>